<feature type="domain" description="Exonuclease" evidence="1">
    <location>
        <begin position="45"/>
        <end position="218"/>
    </location>
</feature>
<evidence type="ECO:0000259" key="1">
    <source>
        <dbReference type="SMART" id="SM00479"/>
    </source>
</evidence>
<evidence type="ECO:0000313" key="3">
    <source>
        <dbReference type="Proteomes" id="UP000030140"/>
    </source>
</evidence>
<dbReference type="Gene3D" id="3.30.420.10">
    <property type="entry name" value="Ribonuclease H-like superfamily/Ribonuclease H"/>
    <property type="match status" value="1"/>
</dbReference>
<dbReference type="Proteomes" id="UP000030140">
    <property type="component" value="Unassembled WGS sequence"/>
</dbReference>
<dbReference type="InterPro" id="IPR013520">
    <property type="entry name" value="Ribonucl_H"/>
</dbReference>
<organism evidence="2 3">
    <name type="scientific">Dokdonia donghaensis DSW-1</name>
    <dbReference type="NCBI Taxonomy" id="1300343"/>
    <lineage>
        <taxon>Bacteria</taxon>
        <taxon>Pseudomonadati</taxon>
        <taxon>Bacteroidota</taxon>
        <taxon>Flavobacteriia</taxon>
        <taxon>Flavobacteriales</taxon>
        <taxon>Flavobacteriaceae</taxon>
        <taxon>Dokdonia</taxon>
    </lineage>
</organism>
<dbReference type="KEGG" id="ddo:I597_0423"/>
<dbReference type="PATRIC" id="fig|1300343.5.peg.426"/>
<dbReference type="SUPFAM" id="SSF53098">
    <property type="entry name" value="Ribonuclease H-like"/>
    <property type="match status" value="1"/>
</dbReference>
<dbReference type="GO" id="GO:0045004">
    <property type="term" value="P:DNA replication proofreading"/>
    <property type="evidence" value="ECO:0007669"/>
    <property type="project" value="TreeGrafter"/>
</dbReference>
<dbReference type="RefSeq" id="WP_035325929.1">
    <property type="nucleotide sequence ID" value="NZ_CP015125.1"/>
</dbReference>
<dbReference type="PANTHER" id="PTHR30231:SF41">
    <property type="entry name" value="DNA POLYMERASE III SUBUNIT EPSILON"/>
    <property type="match status" value="1"/>
</dbReference>
<gene>
    <name evidence="2" type="ORF">NV36_07770</name>
</gene>
<comment type="caution">
    <text evidence="2">The sequence shown here is derived from an EMBL/GenBank/DDBJ whole genome shotgun (WGS) entry which is preliminary data.</text>
</comment>
<sequence>MSLFSKNNDSQPEFWIKYLDAFAKEKKEKRFFKKTVGSRELQNTRFVVFDTETTGLDYKKDRILSLGGVAVVGNQVIAADTLELFLKQDFYNPDSAQIHGILKQGNYLKVNEEEAIAQCLDFIGTDILVGHHVGFDVAVVNQSLKRAGLGRLKNRQLDTEILYKRLVHPVNRPLQDKRYTLDELAEALKIPLHDRHTAAGDSLITALAFIKIVHKLNSDGEMKLKHLFR</sequence>
<dbReference type="InterPro" id="IPR036397">
    <property type="entry name" value="RNaseH_sf"/>
</dbReference>
<dbReference type="Pfam" id="PF00929">
    <property type="entry name" value="RNase_T"/>
    <property type="match status" value="1"/>
</dbReference>
<dbReference type="GO" id="GO:0005829">
    <property type="term" value="C:cytosol"/>
    <property type="evidence" value="ECO:0007669"/>
    <property type="project" value="TreeGrafter"/>
</dbReference>
<reference evidence="2 3" key="1">
    <citation type="submission" date="2014-10" db="EMBL/GenBank/DDBJ databases">
        <title>Draft genome sequence of the proteorhodopsin-containing marine bacterium Dokdonia donghaensis.</title>
        <authorList>
            <person name="Gomez-Consarnau L."/>
            <person name="Gonzalez J.M."/>
            <person name="Riedel T."/>
            <person name="Jaenicke S."/>
            <person name="Wagner-Doebler I."/>
            <person name="Fuhrman J.A."/>
        </authorList>
    </citation>
    <scope>NUCLEOTIDE SEQUENCE [LARGE SCALE GENOMIC DNA]</scope>
    <source>
        <strain evidence="2 3">DSW-1</strain>
    </source>
</reference>
<dbReference type="EMBL" id="JSAQ01000001">
    <property type="protein sequence ID" value="KGO06751.1"/>
    <property type="molecule type" value="Genomic_DNA"/>
</dbReference>
<dbReference type="OrthoDB" id="9803913at2"/>
<dbReference type="GO" id="GO:0008408">
    <property type="term" value="F:3'-5' exonuclease activity"/>
    <property type="evidence" value="ECO:0007669"/>
    <property type="project" value="TreeGrafter"/>
</dbReference>
<dbReference type="PANTHER" id="PTHR30231">
    <property type="entry name" value="DNA POLYMERASE III SUBUNIT EPSILON"/>
    <property type="match status" value="1"/>
</dbReference>
<keyword evidence="3" id="KW-1185">Reference proteome</keyword>
<evidence type="ECO:0000313" key="2">
    <source>
        <dbReference type="EMBL" id="KGO06751.1"/>
    </source>
</evidence>
<dbReference type="CDD" id="cd06127">
    <property type="entry name" value="DEDDh"/>
    <property type="match status" value="1"/>
</dbReference>
<dbReference type="SMART" id="SM00479">
    <property type="entry name" value="EXOIII"/>
    <property type="match status" value="1"/>
</dbReference>
<dbReference type="GO" id="GO:0003676">
    <property type="term" value="F:nucleic acid binding"/>
    <property type="evidence" value="ECO:0007669"/>
    <property type="project" value="InterPro"/>
</dbReference>
<protein>
    <submittedName>
        <fullName evidence="2">DNA polymerase III subunit epsilon</fullName>
    </submittedName>
</protein>
<name>A0A0A2GWP7_9FLAO</name>
<dbReference type="InterPro" id="IPR012337">
    <property type="entry name" value="RNaseH-like_sf"/>
</dbReference>
<accession>A0A0A2GWP7</accession>
<dbReference type="AlphaFoldDB" id="A0A0A2GWP7"/>
<proteinExistence type="predicted"/>